<accession>A0A4Y2HP77</accession>
<dbReference type="Proteomes" id="UP000499080">
    <property type="component" value="Unassembled WGS sequence"/>
</dbReference>
<sequence length="161" mass="18497">MSDRKGTNCNLHCLQTNSNSLLKFVLSRSEHDESPKLVTTNTPFLKNSYRKRGIMMRDRICLRDHNDAYVFNEYYLLWSRLSRQQDSEDARRLIKLQVCLNMMDDVHAEVGTNPVDTVDNGDPQEADKVEIEALMEKALDSEKAFNALIATWGLKQANKTS</sequence>
<proteinExistence type="predicted"/>
<evidence type="ECO:0000313" key="1">
    <source>
        <dbReference type="EMBL" id="GBM66889.1"/>
    </source>
</evidence>
<reference evidence="1 2" key="1">
    <citation type="journal article" date="2019" name="Sci. Rep.">
        <title>Orb-weaving spider Araneus ventricosus genome elucidates the spidroin gene catalogue.</title>
        <authorList>
            <person name="Kono N."/>
            <person name="Nakamura H."/>
            <person name="Ohtoshi R."/>
            <person name="Moran D.A.P."/>
            <person name="Shinohara A."/>
            <person name="Yoshida Y."/>
            <person name="Fujiwara M."/>
            <person name="Mori M."/>
            <person name="Tomita M."/>
            <person name="Arakawa K."/>
        </authorList>
    </citation>
    <scope>NUCLEOTIDE SEQUENCE [LARGE SCALE GENOMIC DNA]</scope>
</reference>
<evidence type="ECO:0000313" key="2">
    <source>
        <dbReference type="Proteomes" id="UP000499080"/>
    </source>
</evidence>
<dbReference type="EMBL" id="BGPR01002051">
    <property type="protein sequence ID" value="GBM66889.1"/>
    <property type="molecule type" value="Genomic_DNA"/>
</dbReference>
<organism evidence="1 2">
    <name type="scientific">Araneus ventricosus</name>
    <name type="common">Orbweaver spider</name>
    <name type="synonym">Epeira ventricosa</name>
    <dbReference type="NCBI Taxonomy" id="182803"/>
    <lineage>
        <taxon>Eukaryota</taxon>
        <taxon>Metazoa</taxon>
        <taxon>Ecdysozoa</taxon>
        <taxon>Arthropoda</taxon>
        <taxon>Chelicerata</taxon>
        <taxon>Arachnida</taxon>
        <taxon>Araneae</taxon>
        <taxon>Araneomorphae</taxon>
        <taxon>Entelegynae</taxon>
        <taxon>Araneoidea</taxon>
        <taxon>Araneidae</taxon>
        <taxon>Araneus</taxon>
    </lineage>
</organism>
<keyword evidence="2" id="KW-1185">Reference proteome</keyword>
<dbReference type="AlphaFoldDB" id="A0A4Y2HP77"/>
<name>A0A4Y2HP77_ARAVE</name>
<gene>
    <name evidence="1" type="ORF">AVEN_263947_1</name>
</gene>
<comment type="caution">
    <text evidence="1">The sequence shown here is derived from an EMBL/GenBank/DDBJ whole genome shotgun (WGS) entry which is preliminary data.</text>
</comment>
<protein>
    <submittedName>
        <fullName evidence="1">Uncharacterized protein</fullName>
    </submittedName>
</protein>